<evidence type="ECO:0000313" key="14">
    <source>
        <dbReference type="Proteomes" id="UP000008068"/>
    </source>
</evidence>
<dbReference type="SMART" id="SM00558">
    <property type="entry name" value="JmjC"/>
    <property type="match status" value="1"/>
</dbReference>
<dbReference type="InterPro" id="IPR013178">
    <property type="entry name" value="Histone_AcTrfase_Rtt109/CBP"/>
</dbReference>
<feature type="region of interest" description="Disordered" evidence="10">
    <location>
        <begin position="340"/>
        <end position="359"/>
    </location>
</feature>
<feature type="region of interest" description="Disordered" evidence="10">
    <location>
        <begin position="1249"/>
        <end position="1270"/>
    </location>
</feature>
<evidence type="ECO:0000256" key="3">
    <source>
        <dbReference type="ARBA" id="ARBA00022679"/>
    </source>
</evidence>
<feature type="compositionally biased region" description="Polar residues" evidence="10">
    <location>
        <begin position="282"/>
        <end position="293"/>
    </location>
</feature>
<dbReference type="GO" id="GO:0005667">
    <property type="term" value="C:transcription regulator complex"/>
    <property type="evidence" value="ECO:0007669"/>
    <property type="project" value="TreeGrafter"/>
</dbReference>
<evidence type="ECO:0000256" key="6">
    <source>
        <dbReference type="ARBA" id="ARBA00023163"/>
    </source>
</evidence>
<evidence type="ECO:0000259" key="11">
    <source>
        <dbReference type="PROSITE" id="PS51184"/>
    </source>
</evidence>
<keyword evidence="3" id="KW-0808">Transferase</keyword>
<dbReference type="OrthoDB" id="5877802at2759"/>
<comment type="subcellular location">
    <subcellularLocation>
        <location evidence="1">Nucleus</location>
    </subcellularLocation>
</comment>
<comment type="catalytic activity">
    <reaction evidence="8">
        <text>L-lysyl-[protein] + acetyl-CoA = N(6)-acetyl-L-lysyl-[protein] + CoA + H(+)</text>
        <dbReference type="Rhea" id="RHEA:45948"/>
        <dbReference type="Rhea" id="RHEA-COMP:9752"/>
        <dbReference type="Rhea" id="RHEA-COMP:10731"/>
        <dbReference type="ChEBI" id="CHEBI:15378"/>
        <dbReference type="ChEBI" id="CHEBI:29969"/>
        <dbReference type="ChEBI" id="CHEBI:57287"/>
        <dbReference type="ChEBI" id="CHEBI:57288"/>
        <dbReference type="ChEBI" id="CHEBI:61930"/>
        <dbReference type="EC" id="2.3.1.48"/>
    </reaction>
</comment>
<accession>G0MAE8</accession>
<feature type="coiled-coil region" evidence="9">
    <location>
        <begin position="1404"/>
        <end position="1431"/>
    </location>
</feature>
<dbReference type="Pfam" id="PF08214">
    <property type="entry name" value="HAT_KAT11"/>
    <property type="match status" value="1"/>
</dbReference>
<dbReference type="GO" id="GO:0004402">
    <property type="term" value="F:histone acetyltransferase activity"/>
    <property type="evidence" value="ECO:0007669"/>
    <property type="project" value="InterPro"/>
</dbReference>
<feature type="region of interest" description="Disordered" evidence="10">
    <location>
        <begin position="169"/>
        <end position="328"/>
    </location>
</feature>
<dbReference type="GO" id="GO:0003713">
    <property type="term" value="F:transcription coactivator activity"/>
    <property type="evidence" value="ECO:0007669"/>
    <property type="project" value="TreeGrafter"/>
</dbReference>
<dbReference type="PROSITE" id="PS51727">
    <property type="entry name" value="CBP_P300_HAT"/>
    <property type="match status" value="1"/>
</dbReference>
<feature type="compositionally biased region" description="Polar residues" evidence="10">
    <location>
        <begin position="1249"/>
        <end position="1267"/>
    </location>
</feature>
<keyword evidence="4" id="KW-0156">Chromatin regulator</keyword>
<feature type="domain" description="CBP/p300-type HAT" evidence="12">
    <location>
        <begin position="1969"/>
        <end position="2291"/>
    </location>
</feature>
<proteinExistence type="predicted"/>
<sequence>MDTGAVPQLPVPDRSDQEVEFVKVVKKEPDEEVDEMRGDVPGSHEPIALAGVGANVSVGETSVATTEDHAEARRKAAAKTADVHRSILAVQRQLFFRPEKMTAALKKEYEEVKEMMGELEDKVSKLEAEEDWTMEGFDPVTKYGADAGVRLDIYGSAFLGMWPSNREKKDEATIKKELASAQQSAQSPSQPPVAHPENHEPAPPTLPSAPVNGAAQSSHPAIQTPQVPPTLQTPGEGPTLPSAPVNGAAQSSHPAIQTPQVPSTLGAPGEGPTLPSAPVNRAAQSSHPAIQTPQFPPTFRLPGEEPALPAAPVTAAGQPFHPALPILPSPAASLGRQIHRTTENSSSSAFNASPQEMDGIRDGQMGLIQYGEIDDFQYEEMGGLQDGSEDTEEGTGRVFANGSTNCYPIIEEMEEDQEDGAGNADRSIAVLVGNGGPIIEEMEEDQEDGAGNGNGCIADLGGNGEPIVEDMEEDQEDGPGNGNGSNPVLVGNDLRKMEKYATSRITRSINNTKKHKKNEDSDSERDYVPPAKRPVAKKQPASKTEEQQEEGNEAYKPSWYSKKGLLSAYKEKSDESKKHMPEGQRQLLEEWKNEDEKEEWSEILHFTNDQSPDPEVDYITGQETSIKAVDAVLSSKHLPVPPEMTGKRYYPFVQVKSANYMPPTLFLSQLTKADQNMGGEDIVRLGKESAQENMKRAEDKLNMDKHGKLLPPINKVYNSEHLRRARQGKSYKPRYFIENGFQFKGTAENGTLQPIASVRWDHPNLKEILSRRSISLVDGCMEAVDTAAFSLEKMKKLKQDNKYNQISALRERAQSHSENQQFEDSENTIRGQFLGQKIKLALYIKHHQELTSKFRSGLDKFLSKDNVDLAYLKEFDKELREMQHAFRGFHSASFPLITFGSNIDVITSEMHIKAIEKLNAYMRPNGELSEVLKELILGVNTIQIYLKGPGCRTFAHWENSGLASININIGPDDCIWFAISLKYAADVEFLLCQNGIKQDIIPVWPLEEVLRKNGIPFYKFVQKPGQGVHISVGTYHWVQSTGNCTNISWNVLEDSLAQMAALALFHDFFVELNNAIVLPVECIFWECAEQKKNAGGDFAKLVKKFLIRSLGHCAWELEMAQSLGFTLCGNDQLPRSSNDHQDDCQFFRCREKNCTQNPIFNIIYSIGPAFNPRCYNCVSVLPVVTIHLIRFAKCGLLLIRNTSECPRLYQKKLLYIALSGEEVNIKLEKTETIKKVFVTLEPIMEMNANSAVSNEPTAAPPSGTSSRPAKDVVLTVPKQEIMDDDVVEIVPPKVQEIVPPKVQEEPDVVAKRKAAKLTDDVVNATFAAQCTFGNLPIDLEGAQKKEFDKVEDSLNKFHLEVKTFAAEKVWSMDGFKRIVKNATVPVYAMRNFESGFGGKEDVEREDYKKSIKEAADNLKTTVNELRKEKETIMIGIEESAYLGIRPSDHKLKDIKKELAEKVPESAQSVSQPPIVRPEDSAPTVPTAAQDVPTLPFVPAPTTVQQEPSIPLATTEAPSHSSTSTVTPVSFEAPPVSAALKDGPALSALTTPTEAPTTSADFTVLPGLPVFSDPTGIPVSSAPPTPVAPETEEIPPVNNFGASSKDTIGKFPRYSPNPSMDFESKPLATVRPSAVGSDVTRKRSTSADLFSRNHHKRSKTSKTNTQTGPYSKALQQKRSASGTNQDGCQIRSRITCTNALAQSNVGRSEIVVATNVVEGTPMEISDSLEMKENKEPAKTRVTQADQKPVRMFKSLEEIETANSKNSKDVVQEVVNEITVMIESAAEQTIFLNFLEQVKLELLRFESDKITSFTKIHKLFNKALSTVEQEDIVTKLKKAHCEFIDMFKALGLCCGSIKEELLQTIGCDEGDKCRIRRDDKYYHYKNAVYDFAICVEHFDLLEDRFRTRDNKKILHKTDFDFKTHDEVENEAMEVCSHCGKHWHDSCRMNQLFANRSRSMCFKNHDDSIKKINAAENIPITVASDRIEEFVNDKIIGTFPGAKKISIREVATKITTIKSNNKMSKFLKKTTGESLKLKYRYRQFIAVQKMQGRELLLFSFSVQEYLDGFKEGWTNVEYVDSVKYVLNPKLRTTIYQTILLGYFKFAASIGFQHAHIFAMAPQEGDSFFFRGRPESQKVSNQEHLINWYHNFLNIGKEDIIDSFKTMDYSSDYEMLAAPELLKSLYFVGGLFTYHFEQILKEIKISLFNNKSRQAQMKKDIEKIANENANNLFYIDLKPTETPVVYVEYKTSTEVAGEEDEWINFQETEKLEFSSLDQAHYATLMIVKKIIMDMDSHDSLKLLQMPNEWIRH</sequence>
<dbReference type="EMBL" id="GL379788">
    <property type="protein sequence ID" value="EGT40520.1"/>
    <property type="molecule type" value="Genomic_DNA"/>
</dbReference>
<keyword evidence="9" id="KW-0175">Coiled coil</keyword>
<dbReference type="eggNOG" id="KOG1246">
    <property type="taxonomic scope" value="Eukaryota"/>
</dbReference>
<feature type="region of interest" description="Disordered" evidence="10">
    <location>
        <begin position="436"/>
        <end position="558"/>
    </location>
</feature>
<dbReference type="Pfam" id="PF02373">
    <property type="entry name" value="JmjC"/>
    <property type="match status" value="1"/>
</dbReference>
<name>G0MAE8_CAEBE</name>
<feature type="compositionally biased region" description="Low complexity" evidence="10">
    <location>
        <begin position="179"/>
        <end position="188"/>
    </location>
</feature>
<dbReference type="eggNOG" id="KOG1778">
    <property type="taxonomic scope" value="Eukaryota"/>
</dbReference>
<evidence type="ECO:0000256" key="8">
    <source>
        <dbReference type="ARBA" id="ARBA00048017"/>
    </source>
</evidence>
<evidence type="ECO:0000256" key="5">
    <source>
        <dbReference type="ARBA" id="ARBA00023015"/>
    </source>
</evidence>
<feature type="region of interest" description="Disordered" evidence="10">
    <location>
        <begin position="1461"/>
        <end position="1486"/>
    </location>
</feature>
<dbReference type="SMART" id="SM01250">
    <property type="entry name" value="KAT11"/>
    <property type="match status" value="1"/>
</dbReference>
<dbReference type="GO" id="GO:0045944">
    <property type="term" value="P:positive regulation of transcription by RNA polymerase II"/>
    <property type="evidence" value="ECO:0007669"/>
    <property type="project" value="TreeGrafter"/>
</dbReference>
<dbReference type="Proteomes" id="UP000008068">
    <property type="component" value="Unassembled WGS sequence"/>
</dbReference>
<feature type="region of interest" description="Disordered" evidence="10">
    <location>
        <begin position="1578"/>
        <end position="1685"/>
    </location>
</feature>
<dbReference type="PROSITE" id="PS51184">
    <property type="entry name" value="JMJC"/>
    <property type="match status" value="1"/>
</dbReference>
<dbReference type="STRING" id="135651.G0MAE8"/>
<dbReference type="GO" id="GO:0005634">
    <property type="term" value="C:nucleus"/>
    <property type="evidence" value="ECO:0007669"/>
    <property type="project" value="UniProtKB-SubCell"/>
</dbReference>
<feature type="compositionally biased region" description="Polar residues" evidence="10">
    <location>
        <begin position="343"/>
        <end position="354"/>
    </location>
</feature>
<feature type="compositionally biased region" description="Basic and acidic residues" evidence="10">
    <location>
        <begin position="517"/>
        <end position="527"/>
    </location>
</feature>
<evidence type="ECO:0000256" key="4">
    <source>
        <dbReference type="ARBA" id="ARBA00022853"/>
    </source>
</evidence>
<reference evidence="14" key="1">
    <citation type="submission" date="2011-07" db="EMBL/GenBank/DDBJ databases">
        <authorList>
            <consortium name="Caenorhabditis brenneri Sequencing and Analysis Consortium"/>
            <person name="Wilson R.K."/>
        </authorList>
    </citation>
    <scope>NUCLEOTIDE SEQUENCE [LARGE SCALE GENOMIC DNA]</scope>
    <source>
        <strain evidence="14">PB2801</strain>
    </source>
</reference>
<dbReference type="GO" id="GO:0000123">
    <property type="term" value="C:histone acetyltransferase complex"/>
    <property type="evidence" value="ECO:0007669"/>
    <property type="project" value="TreeGrafter"/>
</dbReference>
<keyword evidence="5" id="KW-0805">Transcription regulation</keyword>
<dbReference type="InterPro" id="IPR003347">
    <property type="entry name" value="JmjC_dom"/>
</dbReference>
<feature type="domain" description="JmjC" evidence="11">
    <location>
        <begin position="912"/>
        <end position="1068"/>
    </location>
</feature>
<dbReference type="PANTHER" id="PTHR13808">
    <property type="entry name" value="CBP/P300-RELATED"/>
    <property type="match status" value="1"/>
</dbReference>
<keyword evidence="7" id="KW-0539">Nucleus</keyword>
<dbReference type="Gene3D" id="2.60.120.650">
    <property type="entry name" value="Cupin"/>
    <property type="match status" value="1"/>
</dbReference>
<feature type="coiled-coil region" evidence="9">
    <location>
        <begin position="102"/>
        <end position="129"/>
    </location>
</feature>
<dbReference type="SUPFAM" id="SSF51197">
    <property type="entry name" value="Clavaminate synthase-like"/>
    <property type="match status" value="1"/>
</dbReference>
<organism evidence="14">
    <name type="scientific">Caenorhabditis brenneri</name>
    <name type="common">Nematode worm</name>
    <dbReference type="NCBI Taxonomy" id="135651"/>
    <lineage>
        <taxon>Eukaryota</taxon>
        <taxon>Metazoa</taxon>
        <taxon>Ecdysozoa</taxon>
        <taxon>Nematoda</taxon>
        <taxon>Chromadorea</taxon>
        <taxon>Rhabditida</taxon>
        <taxon>Rhabditina</taxon>
        <taxon>Rhabditomorpha</taxon>
        <taxon>Rhabditoidea</taxon>
        <taxon>Rhabditidae</taxon>
        <taxon>Peloderinae</taxon>
        <taxon>Caenorhabditis</taxon>
    </lineage>
</organism>
<dbReference type="InParanoid" id="G0MAE8"/>
<feature type="compositionally biased region" description="Polar residues" evidence="10">
    <location>
        <begin position="248"/>
        <end position="263"/>
    </location>
</feature>
<evidence type="ECO:0000256" key="7">
    <source>
        <dbReference type="ARBA" id="ARBA00023242"/>
    </source>
</evidence>
<evidence type="ECO:0000256" key="2">
    <source>
        <dbReference type="ARBA" id="ARBA00013184"/>
    </source>
</evidence>
<keyword evidence="6" id="KW-0804">Transcription</keyword>
<protein>
    <recommendedName>
        <fullName evidence="2">histone acetyltransferase</fullName>
        <ecNumber evidence="2">2.3.1.48</ecNumber>
    </recommendedName>
</protein>
<evidence type="ECO:0000256" key="10">
    <source>
        <dbReference type="SAM" id="MobiDB-lite"/>
    </source>
</evidence>
<evidence type="ECO:0000259" key="12">
    <source>
        <dbReference type="PROSITE" id="PS51727"/>
    </source>
</evidence>
<keyword evidence="14" id="KW-1185">Reference proteome</keyword>
<feature type="compositionally biased region" description="Low complexity" evidence="10">
    <location>
        <begin position="223"/>
        <end position="234"/>
    </location>
</feature>
<feature type="compositionally biased region" description="Basic and acidic residues" evidence="10">
    <location>
        <begin position="169"/>
        <end position="178"/>
    </location>
</feature>
<dbReference type="PANTHER" id="PTHR13808:SF1">
    <property type="entry name" value="HISTONE ACETYLTRANSFERASE"/>
    <property type="match status" value="1"/>
</dbReference>
<dbReference type="HOGENOM" id="CLU_230090_0_0_1"/>
<dbReference type="InterPro" id="IPR031162">
    <property type="entry name" value="CBP_P300_HAT"/>
</dbReference>
<evidence type="ECO:0000256" key="1">
    <source>
        <dbReference type="ARBA" id="ARBA00004123"/>
    </source>
</evidence>
<gene>
    <name evidence="13" type="ORF">CAEBREN_16363</name>
</gene>
<dbReference type="EC" id="2.3.1.48" evidence="2"/>
<evidence type="ECO:0000256" key="9">
    <source>
        <dbReference type="SAM" id="Coils"/>
    </source>
</evidence>
<evidence type="ECO:0000313" key="13">
    <source>
        <dbReference type="EMBL" id="EGT40520.1"/>
    </source>
</evidence>
<feature type="compositionally biased region" description="Acidic residues" evidence="10">
    <location>
        <begin position="467"/>
        <end position="477"/>
    </location>
</feature>
<dbReference type="GO" id="GO:0031490">
    <property type="term" value="F:chromatin DNA binding"/>
    <property type="evidence" value="ECO:0007669"/>
    <property type="project" value="TreeGrafter"/>
</dbReference>
<feature type="compositionally biased region" description="Polar residues" evidence="10">
    <location>
        <begin position="1660"/>
        <end position="1685"/>
    </location>
</feature>